<dbReference type="InterPro" id="IPR042257">
    <property type="entry name" value="DGOK_C"/>
</dbReference>
<name>A0A7W7NXL2_9SPHN</name>
<sequence length="272" mass="28484">MDDGGRVLATQRDDHGVKSVAQGGYPAELAALRHQFGHLPAIAAGMVGSSLGWQDAGYVGAPAELATLAGALTRIEGADFAIVPGVSLAEGHRADVMRGEEVQVLGANLAGLAPRTAIYCQPGTHTKWITVEDGRLTDFTTMMTGEIFALLRDHSILAEMMRGAVADGPLFREGLLRATSAQSILSELFGVRAAVLLGRLSRDDAAAMLSGLLIGSDVVARQIADETIYILADPALGSLYAAAVETLGGHATLIDSHAAFVAGIHHIWELQR</sequence>
<dbReference type="InterPro" id="IPR042258">
    <property type="entry name" value="DGOK_N"/>
</dbReference>
<keyword evidence="1" id="KW-0808">Transferase</keyword>
<dbReference type="Pfam" id="PF05035">
    <property type="entry name" value="DGOK"/>
    <property type="match status" value="1"/>
</dbReference>
<dbReference type="Gene3D" id="3.30.420.300">
    <property type="entry name" value="2-keto-3-deoxy-galactonokinase, substrate binding domain"/>
    <property type="match status" value="1"/>
</dbReference>
<accession>A0A7W7NXL2</accession>
<dbReference type="InterPro" id="IPR007729">
    <property type="entry name" value="DGOK"/>
</dbReference>
<reference evidence="1 2" key="1">
    <citation type="submission" date="2020-08" db="EMBL/GenBank/DDBJ databases">
        <title>Functional genomics of gut bacteria from endangered species of beetles.</title>
        <authorList>
            <person name="Carlos-Shanley C."/>
        </authorList>
    </citation>
    <scope>NUCLEOTIDE SEQUENCE [LARGE SCALE GENOMIC DNA]</scope>
    <source>
        <strain evidence="1 2">S00245</strain>
    </source>
</reference>
<comment type="caution">
    <text evidence="1">The sequence shown here is derived from an EMBL/GenBank/DDBJ whole genome shotgun (WGS) entry which is preliminary data.</text>
</comment>
<dbReference type="EMBL" id="JACHLR010000032">
    <property type="protein sequence ID" value="MBB4860798.1"/>
    <property type="molecule type" value="Genomic_DNA"/>
</dbReference>
<evidence type="ECO:0000313" key="1">
    <source>
        <dbReference type="EMBL" id="MBB4860798.1"/>
    </source>
</evidence>
<gene>
    <name evidence="1" type="ORF">HNO88_004143</name>
</gene>
<dbReference type="AlphaFoldDB" id="A0A7W7NXL2"/>
<dbReference type="GO" id="GO:0008671">
    <property type="term" value="F:2-dehydro-3-deoxygalactonokinase activity"/>
    <property type="evidence" value="ECO:0007669"/>
    <property type="project" value="UniProtKB-EC"/>
</dbReference>
<dbReference type="GO" id="GO:0034194">
    <property type="term" value="P:D-galactonate catabolic process"/>
    <property type="evidence" value="ECO:0007669"/>
    <property type="project" value="InterPro"/>
</dbReference>
<dbReference type="EC" id="2.7.1.58" evidence="1"/>
<proteinExistence type="predicted"/>
<keyword evidence="2" id="KW-1185">Reference proteome</keyword>
<keyword evidence="1" id="KW-0418">Kinase</keyword>
<organism evidence="1 2">
    <name type="scientific">Novosphingobium chloroacetimidivorans</name>
    <dbReference type="NCBI Taxonomy" id="1428314"/>
    <lineage>
        <taxon>Bacteria</taxon>
        <taxon>Pseudomonadati</taxon>
        <taxon>Pseudomonadota</taxon>
        <taxon>Alphaproteobacteria</taxon>
        <taxon>Sphingomonadales</taxon>
        <taxon>Sphingomonadaceae</taxon>
        <taxon>Novosphingobium</taxon>
    </lineage>
</organism>
<dbReference type="Gene3D" id="3.30.420.310">
    <property type="entry name" value="2-keto-3-deoxy-galactonokinase, C-terminal domain"/>
    <property type="match status" value="1"/>
</dbReference>
<protein>
    <submittedName>
        <fullName evidence="1">2-dehydro-3-deoxygalactonokinase</fullName>
        <ecNumber evidence="1">2.7.1.58</ecNumber>
    </submittedName>
</protein>
<evidence type="ECO:0000313" key="2">
    <source>
        <dbReference type="Proteomes" id="UP000555448"/>
    </source>
</evidence>
<dbReference type="Proteomes" id="UP000555448">
    <property type="component" value="Unassembled WGS sequence"/>
</dbReference>